<dbReference type="EMBL" id="CM041539">
    <property type="protein sequence ID" value="KAI3367727.1"/>
    <property type="molecule type" value="Genomic_DNA"/>
</dbReference>
<feature type="non-terminal residue" evidence="1">
    <location>
        <position position="1"/>
    </location>
</feature>
<protein>
    <submittedName>
        <fullName evidence="1">Uncharacterized protein</fullName>
    </submittedName>
</protein>
<dbReference type="Proteomes" id="UP000831701">
    <property type="component" value="Chromosome 9"/>
</dbReference>
<keyword evidence="2" id="KW-1185">Reference proteome</keyword>
<gene>
    <name evidence="1" type="ORF">L3Q82_026570</name>
</gene>
<reference evidence="1" key="1">
    <citation type="submission" date="2022-04" db="EMBL/GenBank/DDBJ databases">
        <title>Jade perch genome.</title>
        <authorList>
            <person name="Chao B."/>
        </authorList>
    </citation>
    <scope>NUCLEOTIDE SEQUENCE</scope>
    <source>
        <strain evidence="1">CB-2022</strain>
    </source>
</reference>
<sequence>ASKIRYLQEYHNRVQHNIYPVPSGTDIANTLKYFSQTLLSILSRTGRKENQEASNLAVPMTMCLFPVPFPLTPSLRPQVSSINPTVTRSLLYSVLRDAPSDRGGQGQQSRDAQLSEYPSLDYQGLYVTLVTLLDLVPLLQHGQHDLGQSIFYTTTCLLPFLNDDILSTLPYTMISTLATFPPFLHKDIIEYLSTSFLPMAILGSTRREGGVPAYVNLSASSMLMIAMQYTTNPVYHCQLLECLMKHKQEVWKDLLYVISYGPSQVKPPAVQMLFHYWPNLKPPGAISEYRGLQYTETTLNGLLMSSCPKNCSSHVRRAVVTCFSAGCCGRHGNRPVRYCKRCHVNHHSSEVGAAAETHLYQTSPPPINTRECGAEELVCTVEAVISLLKEAEIHAEQREFELNRRRQMGLSASHHSLDNIEFDNKEDDQHDQRLLSQFGIWFLVSLCTPNENTPTESLARLVSMVFQWFHSTAYMMDDEVGSLVEKLKPQFVTKWLKTVCEVRFDVMVMCLLPKPVEFARVGGYWDKSCSTVTQLKEGLNRILCLIPYNVISQPLWECFMPEWLEAIRTEVPDNQLKEFREVLSKMFDIELCPLPFSMEEMFGFISCRFSGYPASVQEQALLWLHVLSELDIVVPLQLLIGMFSDGVNSLKELANQRKARASDLSGNTGARRVSVVSDPGRRGQHNTLSPFPSPFRSPFRSPLRCSPFKNLGHATGHCALDLDCDDDDMNLGCFILMFDLILKQMELQDDGVMLGLDSSLGKDIVGIINNVFQAPWGGSHTCQKDEKALECSLCQSSILCYQLGCELLERLTPREEIRLVEPTDSLEETLLFSQPDFSLGTENGSEEGDNPSGTHTDNPSNHSPDNASMKNNSDTKFSYQQLPVSLKLIYTILQEMSKFEEPDILFNMLNCLKILCLHGECLYLARKDHPQFLAYVQEKMLIPSLWSMLKSEFCQLASLAVPQLLHALSLSHGADIFWNLINTNFNSKEWKTRFEAVEKVAVLCRFLDIGAVTKNHLLKYSMAHAFCCFLVSVEDVNPAVATRARLLLDTIKRPALQGLCLCLDFQFDTVVRDRPIILSKLLLLHFLKKDIPALSWEFFVNRFETLSLEAQLHLDCNKEFPFPTTITAVRTNVANLSDAAMWKIRRARFARNRQKSVRSLRDSVKGGPTESKRAFSLPESLSNRLPLRLTRQEHSAPTLGDMIEKVLPARFLPHFNPDASAPLVGQTPSPEDDTVIRDLLPEDAGIDHQTVHQLIMVLMKFMAKDQSSAEADIGSAKAFNTVKRHLYVLLGYDQQEGCFMIAPQKMRTSTCFNAFIAGIAQVTDKQTIITFLGILVMDYNIGLGKQLLPLVVQVLKYCTCPQLRHYFQQPPRCSLWALKPHIRQMWLKALLVILYKYPYRDMDGSKVVLHLIHITINTLNAQYHSCRPHATAGPLYSDNSNMSRYSEKEKEEDSVFDESDVHDTPTGAANKESQTFFARLKRIGGSKSVKYQPVELNAKKSEIELSEYREASALQDSILHCVREESTRKKRLQAMHKQKSLDISNTDSILFNLDEHRRKSCIDRCDMQAPPVVLPPSATSRSRHHGKGSSDGSSVRVEGSDVVDRRGSRGGQSDISKPVIPEVRLSCMETFEDKLDQGSLEGSAQGKEDQDLIDLSSDCTSIPEKHSLLSMSDSDSLVFEPLPPLRIVESDEEFDLNTLIASKLNGSPKISASPASSNTLRLSPVFQVSVEDCSSDKKTPDLLVEFGGSVETIEEKKSNRVTPSTSLDLPDRLESVCHESPMTLKQKRDLLRKTPHVPYTSLDDTPVNPEEKKARATATTRKRTEMMKDDDDMGDEEDSDPKPDDGDDNDEAEFKIQIVPRQRKQRKIAVSAIQREYLDITFNMFDKLGGEQTTEPAQYRQVKRGSLGALTMSQLMKRQLEHQSSAPHNISTWETGPTKTSLLSAPSTVSMFVPAPEEFIDEQPTTMSDRCRDCAAVLEEYDEETLGLAVVVLSMFIHLSPDLAAPMLLDIMQSVGRYSRSSNLHPHSTSPLASSANFSGQAESMLIPGNVAGVAKQFLRCMFHQLAPNGILPQLFQSNIKDGTFLRTLASSLIDFNELSSVAALNMLLEGLNNKKSLPAGGTMLHCLENIATFMEALPMDSPSNLWTTICNQFQTFLTKLPSVLPLKCPMDSSLRIIICLLKIPTTNATRSLLEPFSKLLSFVIQYGMFSLSYLVELCGLCYKAFNKERDKFYMSRIVVLELLQALKFKSPLPDTNLLLLVQFVCADIGTRLAESTIIQKHMISTLPGCTTAAMECMRQYISELLDFIADMHTLTKLKSHMKACCQPLHEDTFGGNLKVGLAQVAAMEISKGNHRDNKAVVRYLPWLYHPPSTMQQGPKEFIECVSHIRQLSWLLLGSLTHCALHQGSTSCMPIPLDAGSHIADHLIVILIGFPEQSKTSVLHMCSLFHAFMFAQLWTIYCEQAAAAPSLLNQNQTEFSSSAILTGLEFWSRVTPSILQLMAHNKVMVEMVCLHVISLMEALQECNSTIFVKLIPMWLPMIQSNLKHLSAGLQLRLQAIQNRVNHQCLQGPTSGAPPFALRKWLQCTQFKMAQVEIQSSEAASQFYPM</sequence>
<name>A0ACB8WIT2_9TELE</name>
<comment type="caution">
    <text evidence="1">The sequence shown here is derived from an EMBL/GenBank/DDBJ whole genome shotgun (WGS) entry which is preliminary data.</text>
</comment>
<evidence type="ECO:0000313" key="1">
    <source>
        <dbReference type="EMBL" id="KAI3367727.1"/>
    </source>
</evidence>
<proteinExistence type="predicted"/>
<evidence type="ECO:0000313" key="2">
    <source>
        <dbReference type="Proteomes" id="UP000831701"/>
    </source>
</evidence>
<organism evidence="1 2">
    <name type="scientific">Scortum barcoo</name>
    <name type="common">barcoo grunter</name>
    <dbReference type="NCBI Taxonomy" id="214431"/>
    <lineage>
        <taxon>Eukaryota</taxon>
        <taxon>Metazoa</taxon>
        <taxon>Chordata</taxon>
        <taxon>Craniata</taxon>
        <taxon>Vertebrata</taxon>
        <taxon>Euteleostomi</taxon>
        <taxon>Actinopterygii</taxon>
        <taxon>Neopterygii</taxon>
        <taxon>Teleostei</taxon>
        <taxon>Neoteleostei</taxon>
        <taxon>Acanthomorphata</taxon>
        <taxon>Eupercaria</taxon>
        <taxon>Centrarchiformes</taxon>
        <taxon>Terapontoidei</taxon>
        <taxon>Terapontidae</taxon>
        <taxon>Scortum</taxon>
    </lineage>
</organism>
<accession>A0ACB8WIT2</accession>